<dbReference type="SUPFAM" id="SSF159245">
    <property type="entry name" value="AttH-like"/>
    <property type="match status" value="1"/>
</dbReference>
<dbReference type="Proteomes" id="UP000824998">
    <property type="component" value="Unassembled WGS sequence"/>
</dbReference>
<dbReference type="InterPro" id="IPR057722">
    <property type="entry name" value="AsqO/PenF-like_C"/>
</dbReference>
<feature type="domain" description="AsqO/PenF-like C-terminal" evidence="2">
    <location>
        <begin position="252"/>
        <end position="359"/>
    </location>
</feature>
<dbReference type="OrthoDB" id="5344254at2759"/>
<gene>
    <name evidence="3" type="ORF">BJ875DRAFT_377977</name>
</gene>
<name>A0A9P7YHS8_9HELO</name>
<evidence type="ECO:0000313" key="3">
    <source>
        <dbReference type="EMBL" id="KAG9233752.1"/>
    </source>
</evidence>
<dbReference type="Pfam" id="PF24137">
    <property type="entry name" value="DA_N"/>
    <property type="match status" value="1"/>
</dbReference>
<dbReference type="InterPro" id="IPR056402">
    <property type="entry name" value="DA_N"/>
</dbReference>
<dbReference type="EMBL" id="MU251488">
    <property type="protein sequence ID" value="KAG9233752.1"/>
    <property type="molecule type" value="Genomic_DNA"/>
</dbReference>
<keyword evidence="4" id="KW-1185">Reference proteome</keyword>
<evidence type="ECO:0008006" key="5">
    <source>
        <dbReference type="Google" id="ProtNLM"/>
    </source>
</evidence>
<feature type="domain" description="Diels-Alderase N-terminal" evidence="1">
    <location>
        <begin position="33"/>
        <end position="223"/>
    </location>
</feature>
<evidence type="ECO:0000259" key="2">
    <source>
        <dbReference type="Pfam" id="PF25581"/>
    </source>
</evidence>
<reference evidence="3" key="1">
    <citation type="journal article" date="2021" name="IMA Fungus">
        <title>Genomic characterization of three marine fungi, including Emericellopsis atlantica sp. nov. with signatures of a generalist lifestyle and marine biomass degradation.</title>
        <authorList>
            <person name="Hagestad O.C."/>
            <person name="Hou L."/>
            <person name="Andersen J.H."/>
            <person name="Hansen E.H."/>
            <person name="Altermark B."/>
            <person name="Li C."/>
            <person name="Kuhnert E."/>
            <person name="Cox R.J."/>
            <person name="Crous P.W."/>
            <person name="Spatafora J.W."/>
            <person name="Lail K."/>
            <person name="Amirebrahimi M."/>
            <person name="Lipzen A."/>
            <person name="Pangilinan J."/>
            <person name="Andreopoulos W."/>
            <person name="Hayes R.D."/>
            <person name="Ng V."/>
            <person name="Grigoriev I.V."/>
            <person name="Jackson S.A."/>
            <person name="Sutton T.D.S."/>
            <person name="Dobson A.D.W."/>
            <person name="Rama T."/>
        </authorList>
    </citation>
    <scope>NUCLEOTIDE SEQUENCE</scope>
    <source>
        <strain evidence="3">TRa018bII</strain>
    </source>
</reference>
<organism evidence="3 4">
    <name type="scientific">Amylocarpus encephaloides</name>
    <dbReference type="NCBI Taxonomy" id="45428"/>
    <lineage>
        <taxon>Eukaryota</taxon>
        <taxon>Fungi</taxon>
        <taxon>Dikarya</taxon>
        <taxon>Ascomycota</taxon>
        <taxon>Pezizomycotina</taxon>
        <taxon>Leotiomycetes</taxon>
        <taxon>Helotiales</taxon>
        <taxon>Helotiales incertae sedis</taxon>
        <taxon>Amylocarpus</taxon>
    </lineage>
</organism>
<dbReference type="Pfam" id="PF25581">
    <property type="entry name" value="AsqO_C"/>
    <property type="match status" value="1"/>
</dbReference>
<accession>A0A9P7YHS8</accession>
<comment type="caution">
    <text evidence="3">The sequence shown here is derived from an EMBL/GenBank/DDBJ whole genome shotgun (WGS) entry which is preliminary data.</text>
</comment>
<dbReference type="AlphaFoldDB" id="A0A9P7YHS8"/>
<sequence length="388" mass="41983">MKLFSPLVSALTVSAHVPPNLSRRDPPTTTKTIPVQLATGNIIAEFISSAHGLEAPKLSAANSTSYDWWYFHAASPDFQSAVAIVFFTAVNTAFPLLSSSIDVTSSAISYRFPNGTNNIIGGPANIAVVKTKGQGGSGDWNGTGMSWTGKPDLSAFTVEIDNDAFGVKGKLKMESTAPAHYPCGPVRPGQNMQLAPRIGWANAVPDGDGEIYFNIRGSRLRFKGSAYHDMPRLSPLWNWGDRRWYADKVYESWGHARLGPYSIVWFSILSPGGTESVSAYVAKHNRIVTSSCAPTSLVVRPLNAPYPPTIASPKNGDFSIVMDLGDAGVLRANVTRVTTVISGGPAYKRWAGTAVGKIERRRGRREEEDEGIDKVFRERMGMQVGVGF</sequence>
<evidence type="ECO:0000259" key="1">
    <source>
        <dbReference type="Pfam" id="PF24137"/>
    </source>
</evidence>
<proteinExistence type="predicted"/>
<evidence type="ECO:0000313" key="4">
    <source>
        <dbReference type="Proteomes" id="UP000824998"/>
    </source>
</evidence>
<protein>
    <recommendedName>
        <fullName evidence="5">AttH domain-containing protein</fullName>
    </recommendedName>
</protein>